<accession>A0A154V0I6</accession>
<keyword evidence="5" id="KW-0325">Glycoprotein</keyword>
<keyword evidence="3" id="KW-0808">Transferase</keyword>
<dbReference type="EMBL" id="LQXA01000035">
    <property type="protein sequence ID" value="KZC94872.1"/>
    <property type="molecule type" value="Genomic_DNA"/>
</dbReference>
<comment type="caution">
    <text evidence="6">The sequence shown here is derived from an EMBL/GenBank/DDBJ whole genome shotgun (WGS) entry which is preliminary data.</text>
</comment>
<comment type="subcellular location">
    <subcellularLocation>
        <location evidence="1">Membrane</location>
        <topology evidence="1">Single-pass type II membrane protein</topology>
    </subcellularLocation>
</comment>
<dbReference type="STRING" id="31965.AWH51_11905"/>
<organism evidence="6 7">
    <name type="scientific">Clavibacter tessellarius</name>
    <dbReference type="NCBI Taxonomy" id="31965"/>
    <lineage>
        <taxon>Bacteria</taxon>
        <taxon>Bacillati</taxon>
        <taxon>Actinomycetota</taxon>
        <taxon>Actinomycetes</taxon>
        <taxon>Micrococcales</taxon>
        <taxon>Microbacteriaceae</taxon>
        <taxon>Clavibacter</taxon>
    </lineage>
</organism>
<evidence type="ECO:0000256" key="1">
    <source>
        <dbReference type="ARBA" id="ARBA00004606"/>
    </source>
</evidence>
<dbReference type="Proteomes" id="UP000076218">
    <property type="component" value="Unassembled WGS sequence"/>
</dbReference>
<dbReference type="Pfam" id="PF02485">
    <property type="entry name" value="Branch"/>
    <property type="match status" value="1"/>
</dbReference>
<dbReference type="AlphaFoldDB" id="A0A154V0I6"/>
<protein>
    <recommendedName>
        <fullName evidence="8">Core-2/I-Branching enzyme</fullName>
    </recommendedName>
</protein>
<name>A0A154V0I6_9MICO</name>
<dbReference type="GO" id="GO:0016757">
    <property type="term" value="F:glycosyltransferase activity"/>
    <property type="evidence" value="ECO:0007669"/>
    <property type="project" value="UniProtKB-KW"/>
</dbReference>
<evidence type="ECO:0000256" key="3">
    <source>
        <dbReference type="ARBA" id="ARBA00022679"/>
    </source>
</evidence>
<dbReference type="RefSeq" id="WP_063071916.1">
    <property type="nucleotide sequence ID" value="NZ_LQXA01000035.1"/>
</dbReference>
<evidence type="ECO:0000256" key="5">
    <source>
        <dbReference type="ARBA" id="ARBA00023180"/>
    </source>
</evidence>
<reference evidence="6 7" key="1">
    <citation type="submission" date="2016-01" db="EMBL/GenBank/DDBJ databases">
        <title>Draft genome sequence of Clavibacter michiganensis subsp. tessellarius DOAB 609.</title>
        <authorList>
            <person name="Tambong J.T."/>
        </authorList>
    </citation>
    <scope>NUCLEOTIDE SEQUENCE [LARGE SCALE GENOMIC DNA]</scope>
    <source>
        <strain evidence="6 7">DOAB 609</strain>
    </source>
</reference>
<dbReference type="OrthoDB" id="7943907at2"/>
<sequence>MSVFLIYTFREPELLARTIRRLAPHPVVVHVDQKVDQAPFVAALAAEDAGRVEFLSDRVRVNWGGYSQVVAIRRLVQAGIARARPDEHLVLLSGQDYPIRPVAELDGMLRASGGRQFLRYFEVAGSEEKYTAQVDRRYHRDLAFLSTRTTDPRLRRVRNLAVRALEAASRAAGPLRPPAGFRVAHGVTHFAMTADFAAELEASVTPEVERYFRRVFVAEEKLYQSLALNSARGGETGGPLPGGAEPYTGPGNWRYANLHHIDPSLTKVYTEADWPEVAASSGWFLRKLETGRSAALLDRIDRELLHAEP</sequence>
<gene>
    <name evidence="6" type="ORF">AWH51_11905</name>
</gene>
<evidence type="ECO:0000313" key="6">
    <source>
        <dbReference type="EMBL" id="KZC94872.1"/>
    </source>
</evidence>
<proteinExistence type="predicted"/>
<dbReference type="GO" id="GO:0016020">
    <property type="term" value="C:membrane"/>
    <property type="evidence" value="ECO:0007669"/>
    <property type="project" value="UniProtKB-SubCell"/>
</dbReference>
<evidence type="ECO:0000256" key="4">
    <source>
        <dbReference type="ARBA" id="ARBA00023136"/>
    </source>
</evidence>
<evidence type="ECO:0000313" key="7">
    <source>
        <dbReference type="Proteomes" id="UP000076218"/>
    </source>
</evidence>
<dbReference type="InterPro" id="IPR003406">
    <property type="entry name" value="Glyco_trans_14"/>
</dbReference>
<evidence type="ECO:0000256" key="2">
    <source>
        <dbReference type="ARBA" id="ARBA00022676"/>
    </source>
</evidence>
<keyword evidence="2" id="KW-0328">Glycosyltransferase</keyword>
<keyword evidence="4" id="KW-0472">Membrane</keyword>
<evidence type="ECO:0008006" key="8">
    <source>
        <dbReference type="Google" id="ProtNLM"/>
    </source>
</evidence>